<keyword evidence="4" id="KW-1185">Reference proteome</keyword>
<evidence type="ECO:0000313" key="3">
    <source>
        <dbReference type="EMBL" id="AKQ68778.1"/>
    </source>
</evidence>
<dbReference type="EMBL" id="CP012109">
    <property type="protein sequence ID" value="AKQ68778.1"/>
    <property type="molecule type" value="Genomic_DNA"/>
</dbReference>
<name>A0A0H4X4F3_9BACT</name>
<dbReference type="CDD" id="cd16830">
    <property type="entry name" value="HemS-like_N"/>
    <property type="match status" value="1"/>
</dbReference>
<feature type="domain" description="Haemin-degrading HemS/ChuX" evidence="2">
    <location>
        <begin position="222"/>
        <end position="354"/>
    </location>
</feature>
<protein>
    <submittedName>
        <fullName evidence="3">Hemin transport protein HmuS</fullName>
    </submittedName>
</protein>
<evidence type="ECO:0000256" key="1">
    <source>
        <dbReference type="SAM" id="MobiDB-lite"/>
    </source>
</evidence>
<feature type="compositionally biased region" description="Polar residues" evidence="1">
    <location>
        <begin position="1"/>
        <end position="15"/>
    </location>
</feature>
<feature type="domain" description="Haemin-degrading HemS/ChuX" evidence="2">
    <location>
        <begin position="43"/>
        <end position="170"/>
    </location>
</feature>
<accession>A0A0H4X4F3</accession>
<dbReference type="KEGG" id="mym:A176_005690"/>
<evidence type="ECO:0000259" key="2">
    <source>
        <dbReference type="Pfam" id="PF05171"/>
    </source>
</evidence>
<dbReference type="STRING" id="1297742.A176_005690"/>
<dbReference type="Proteomes" id="UP000009026">
    <property type="component" value="Chromosome"/>
</dbReference>
<dbReference type="SUPFAM" id="SSF144064">
    <property type="entry name" value="Heme iron utilization protein-like"/>
    <property type="match status" value="1"/>
</dbReference>
<dbReference type="Gene3D" id="3.40.1570.10">
    <property type="entry name" value="HemS/ChuS/ChuX like domains"/>
    <property type="match status" value="2"/>
</dbReference>
<proteinExistence type="predicted"/>
<dbReference type="InterPro" id="IPR053733">
    <property type="entry name" value="Heme_Transport_Util_sf"/>
</dbReference>
<dbReference type="GO" id="GO:0006826">
    <property type="term" value="P:iron ion transport"/>
    <property type="evidence" value="ECO:0007669"/>
    <property type="project" value="InterPro"/>
</dbReference>
<dbReference type="PATRIC" id="fig|1297742.4.peg.5788"/>
<gene>
    <name evidence="3" type="ORF">A176_005690</name>
</gene>
<sequence>MSNMIQTANSESVSEPSRLRQRWQTLREEQPRTRIRDAAEQLGVSEAQLLATGLGETVVRLDLRLDALLPRFESLGRVMSLTRNAHAVHEKRGTWRNIELHGKQGLVLDEEIDLRLFFSRWTFGFALREPHGDGIRRSLQFFDASGMAIHKIYVEEAGREETFDALVKEFTHTEQSPVLDIVPAKAPAAPKPDSEIDANGLREGWRALQDTHEFFMLLNRFGVARTQALRLAQPELTTAVAPSALTWVLEKASAAELPIMIFVGNPGCIQIHTGPVKNVKAMGPWMNVLDPAFNLHVRADNVHSAWVVRKPTRDGVVTSVELFDEAGENIALIFGKRKPGQAESPEWRALAEELAKAIPAQEVA</sequence>
<organism evidence="3 4">
    <name type="scientific">Pseudomyxococcus hansupus</name>
    <dbReference type="NCBI Taxonomy" id="1297742"/>
    <lineage>
        <taxon>Bacteria</taxon>
        <taxon>Pseudomonadati</taxon>
        <taxon>Myxococcota</taxon>
        <taxon>Myxococcia</taxon>
        <taxon>Myxococcales</taxon>
        <taxon>Cystobacterineae</taxon>
        <taxon>Myxococcaceae</taxon>
        <taxon>Pseudomyxococcus</taxon>
    </lineage>
</organism>
<feature type="region of interest" description="Disordered" evidence="1">
    <location>
        <begin position="1"/>
        <end position="26"/>
    </location>
</feature>
<dbReference type="Pfam" id="PF05171">
    <property type="entry name" value="HemS"/>
    <property type="match status" value="2"/>
</dbReference>
<dbReference type="eggNOG" id="COG3720">
    <property type="taxonomic scope" value="Bacteria"/>
</dbReference>
<dbReference type="AlphaFoldDB" id="A0A0H4X4F3"/>
<evidence type="ECO:0000313" key="4">
    <source>
        <dbReference type="Proteomes" id="UP000009026"/>
    </source>
</evidence>
<reference evidence="3 4" key="1">
    <citation type="journal article" date="2016" name="PLoS ONE">
        <title>Complete Genome Sequence and Comparative Genomics of a Novel Myxobacterium Myxococcus hansupus.</title>
        <authorList>
            <person name="Sharma G."/>
            <person name="Narwani T."/>
            <person name="Subramanian S."/>
        </authorList>
    </citation>
    <scope>NUCLEOTIDE SEQUENCE [LARGE SCALE GENOMIC DNA]</scope>
    <source>
        <strain evidence="4">mixupus</strain>
    </source>
</reference>
<dbReference type="InterPro" id="IPR007845">
    <property type="entry name" value="HemS/ChuX_dom"/>
</dbReference>
<dbReference type="CDD" id="cd16831">
    <property type="entry name" value="HemS-like_C"/>
    <property type="match status" value="1"/>
</dbReference>